<evidence type="ECO:0000256" key="1">
    <source>
        <dbReference type="SAM" id="MobiDB-lite"/>
    </source>
</evidence>
<dbReference type="InterPro" id="IPR041227">
    <property type="entry name" value="FluMu_N"/>
</dbReference>
<name>A0AAE6EGR7_AGRTU</name>
<reference evidence="3 4" key="1">
    <citation type="submission" date="2019-04" db="EMBL/GenBank/DDBJ databases">
        <title>Complete genome sequence of Agrobacterium tumefaciens CFBP5877.</title>
        <authorList>
            <person name="Huang Y.-Y."/>
            <person name="Chiang H.-Y."/>
            <person name="Chou L."/>
            <person name="Lai E.-M."/>
            <person name="Kuo C.-H."/>
        </authorList>
    </citation>
    <scope>NUCLEOTIDE SEQUENCE [LARGE SCALE GENOMIC DNA]</scope>
    <source>
        <strain evidence="3 4">CFBP5877</strain>
    </source>
</reference>
<organism evidence="3 4">
    <name type="scientific">Agrobacterium tumefaciens</name>
    <dbReference type="NCBI Taxonomy" id="358"/>
    <lineage>
        <taxon>Bacteria</taxon>
        <taxon>Pseudomonadati</taxon>
        <taxon>Pseudomonadota</taxon>
        <taxon>Alphaproteobacteria</taxon>
        <taxon>Hyphomicrobiales</taxon>
        <taxon>Rhizobiaceae</taxon>
        <taxon>Rhizobium/Agrobacterium group</taxon>
        <taxon>Agrobacterium</taxon>
        <taxon>Agrobacterium tumefaciens complex</taxon>
    </lineage>
</organism>
<feature type="region of interest" description="Disordered" evidence="1">
    <location>
        <begin position="1"/>
        <end position="108"/>
    </location>
</feature>
<dbReference type="Proteomes" id="UP000298579">
    <property type="component" value="Chromosome linear"/>
</dbReference>
<evidence type="ECO:0000313" key="3">
    <source>
        <dbReference type="EMBL" id="QCL81183.1"/>
    </source>
</evidence>
<dbReference type="RefSeq" id="WP_137066408.1">
    <property type="nucleotide sequence ID" value="NZ_CP039898.1"/>
</dbReference>
<sequence>MSKPTTSPKKSRSTAPAVDLETVKTDGTQDDAAVTISVASDPSGLRAPDGNNTGPADADGSVADQNLTGEGHAKTDADAAAASVNLSTEPSQGVAEGAGANAGSVSGESSGVLRVDDIGHLTETLTLAAVGKSLLEIIVDIARDYPELQEWIGSDDPAGIVRELVEEIAVLKDIRLASGPVSFSMKSGGLRLGVAEGIGTLTIGDFVHEAGEHADRYASMTRDEFKRDFPLSFALLSSFTETRSMENPPLVRVTSKRDGFRRAGIAHSSRPVDYRPGQLSPEQLEAILAEPLLTVEVV</sequence>
<dbReference type="AlphaFoldDB" id="A0AAE6EGR7"/>
<evidence type="ECO:0000313" key="4">
    <source>
        <dbReference type="Proteomes" id="UP000298579"/>
    </source>
</evidence>
<dbReference type="Gene3D" id="3.40.5.80">
    <property type="match status" value="1"/>
</dbReference>
<proteinExistence type="predicted"/>
<protein>
    <recommendedName>
        <fullName evidence="2">Mu-like prophage FluMu N-terminal domain-containing protein</fullName>
    </recommendedName>
</protein>
<evidence type="ECO:0000259" key="2">
    <source>
        <dbReference type="Pfam" id="PF17891"/>
    </source>
</evidence>
<dbReference type="SUPFAM" id="SSF160059">
    <property type="entry name" value="PriA/YqbF domain"/>
    <property type="match status" value="1"/>
</dbReference>
<accession>A0AAE6EGR7</accession>
<feature type="compositionally biased region" description="Low complexity" evidence="1">
    <location>
        <begin position="1"/>
        <end position="16"/>
    </location>
</feature>
<feature type="domain" description="Mu-like prophage FluMu N-terminal" evidence="2">
    <location>
        <begin position="254"/>
        <end position="297"/>
    </location>
</feature>
<gene>
    <name evidence="3" type="ORF">CFBP5877_18755</name>
</gene>
<dbReference type="Pfam" id="PF17891">
    <property type="entry name" value="FluMu_N"/>
    <property type="match status" value="1"/>
</dbReference>
<dbReference type="EMBL" id="CP039898">
    <property type="protein sequence ID" value="QCL81183.1"/>
    <property type="molecule type" value="Genomic_DNA"/>
</dbReference>